<protein>
    <submittedName>
        <fullName evidence="1">Uncharacterized protein</fullName>
    </submittedName>
</protein>
<accession>A0A0C1CZF4</accession>
<sequence length="225" mass="25718">MKTIFSSIFLLFVMVGLQAQQISLGEISRTAKFGKLIDEINNGATKIKYSDIKGIPYYYPEFINARIGDTTTSAPIRYNSFLDTVEIVNNEDVYQLPKDNSNPYFTFLSTKEKLVFVKTDDLYSGYFFELSDGKYRILKKVIIKYQPATPAPNSMIAGSSAVFIPQKPLYFIKTENEFFKINKSAKEFANHFPDKAKEITDFIGKNNIKLNNEEDLKKLGTFLNQ</sequence>
<evidence type="ECO:0000313" key="2">
    <source>
        <dbReference type="Proteomes" id="UP000031473"/>
    </source>
</evidence>
<dbReference type="EMBL" id="JSYL01000002">
    <property type="protein sequence ID" value="KIA89811.1"/>
    <property type="molecule type" value="Genomic_DNA"/>
</dbReference>
<organism evidence="1 2">
    <name type="scientific">Kaistella jeonii</name>
    <dbReference type="NCBI Taxonomy" id="266749"/>
    <lineage>
        <taxon>Bacteria</taxon>
        <taxon>Pseudomonadati</taxon>
        <taxon>Bacteroidota</taxon>
        <taxon>Flavobacteriia</taxon>
        <taxon>Flavobacteriales</taxon>
        <taxon>Weeksellaceae</taxon>
        <taxon>Chryseobacterium group</taxon>
        <taxon>Kaistella</taxon>
    </lineage>
</organism>
<evidence type="ECO:0000313" key="1">
    <source>
        <dbReference type="EMBL" id="KIA89811.1"/>
    </source>
</evidence>
<dbReference type="Proteomes" id="UP000031473">
    <property type="component" value="Unassembled WGS sequence"/>
</dbReference>
<keyword evidence="2" id="KW-1185">Reference proteome</keyword>
<proteinExistence type="predicted"/>
<dbReference type="STRING" id="266749.SAMN05421876_10372"/>
<dbReference type="RefSeq" id="WP_039349270.1">
    <property type="nucleotide sequence ID" value="NZ_FOLA01000003.1"/>
</dbReference>
<dbReference type="OrthoDB" id="978006at2"/>
<dbReference type="AlphaFoldDB" id="A0A0C1CZF4"/>
<gene>
    <name evidence="1" type="ORF">OA86_04085</name>
</gene>
<name>A0A0C1CZF4_9FLAO</name>
<reference evidence="1 2" key="1">
    <citation type="submission" date="2014-10" db="EMBL/GenBank/DDBJ databases">
        <title>Kaistella jeonii genome.</title>
        <authorList>
            <person name="Clayton J.T."/>
            <person name="Newman J.D."/>
        </authorList>
    </citation>
    <scope>NUCLEOTIDE SEQUENCE [LARGE SCALE GENOMIC DNA]</scope>
    <source>
        <strain evidence="1 2">DSM 17048</strain>
    </source>
</reference>
<comment type="caution">
    <text evidence="1">The sequence shown here is derived from an EMBL/GenBank/DDBJ whole genome shotgun (WGS) entry which is preliminary data.</text>
</comment>